<evidence type="ECO:0000313" key="2">
    <source>
        <dbReference type="WBParaSite" id="nRc.2.0.1.t00327-RA"/>
    </source>
</evidence>
<evidence type="ECO:0000313" key="1">
    <source>
        <dbReference type="Proteomes" id="UP000887565"/>
    </source>
</evidence>
<name>A0A915HFE6_ROMCU</name>
<keyword evidence="1" id="KW-1185">Reference proteome</keyword>
<protein>
    <submittedName>
        <fullName evidence="2">Uncharacterized protein</fullName>
    </submittedName>
</protein>
<proteinExistence type="predicted"/>
<dbReference type="WBParaSite" id="nRc.2.0.1.t00327-RA">
    <property type="protein sequence ID" value="nRc.2.0.1.t00327-RA"/>
    <property type="gene ID" value="nRc.2.0.1.g00327"/>
</dbReference>
<reference evidence="2" key="1">
    <citation type="submission" date="2022-11" db="UniProtKB">
        <authorList>
            <consortium name="WormBaseParasite"/>
        </authorList>
    </citation>
    <scope>IDENTIFICATION</scope>
</reference>
<accession>A0A915HFE6</accession>
<sequence>MGVTGIIMAIETNGTGVAKIAAVISGVASTGRRVPPGRKIVPMQQGHGTVGFAMVLKIDSLNVGDFRGSLKWGILRIGHPAID</sequence>
<dbReference type="AlphaFoldDB" id="A0A915HFE6"/>
<organism evidence="1 2">
    <name type="scientific">Romanomermis culicivorax</name>
    <name type="common">Nematode worm</name>
    <dbReference type="NCBI Taxonomy" id="13658"/>
    <lineage>
        <taxon>Eukaryota</taxon>
        <taxon>Metazoa</taxon>
        <taxon>Ecdysozoa</taxon>
        <taxon>Nematoda</taxon>
        <taxon>Enoplea</taxon>
        <taxon>Dorylaimia</taxon>
        <taxon>Mermithida</taxon>
        <taxon>Mermithoidea</taxon>
        <taxon>Mermithidae</taxon>
        <taxon>Romanomermis</taxon>
    </lineage>
</organism>
<dbReference type="Proteomes" id="UP000887565">
    <property type="component" value="Unplaced"/>
</dbReference>